<dbReference type="InterPro" id="IPR001381">
    <property type="entry name" value="DHquinase_I"/>
</dbReference>
<dbReference type="GO" id="GO:0019632">
    <property type="term" value="P:shikimate metabolic process"/>
    <property type="evidence" value="ECO:0007669"/>
    <property type="project" value="TreeGrafter"/>
</dbReference>
<dbReference type="Gene3D" id="3.40.50.720">
    <property type="entry name" value="NAD(P)-binding Rossmann-like Domain"/>
    <property type="match status" value="1"/>
</dbReference>
<dbReference type="Gene3D" id="3.40.50.10860">
    <property type="entry name" value="Leucine Dehydrogenase, chain A, domain 1"/>
    <property type="match status" value="1"/>
</dbReference>
<dbReference type="GO" id="GO:0003855">
    <property type="term" value="F:3-dehydroquinate dehydratase activity"/>
    <property type="evidence" value="ECO:0007669"/>
    <property type="project" value="InterPro"/>
</dbReference>
<dbReference type="SUPFAM" id="SSF51735">
    <property type="entry name" value="NAD(P)-binding Rossmann-fold domains"/>
    <property type="match status" value="1"/>
</dbReference>
<dbReference type="Pfam" id="PF01487">
    <property type="entry name" value="DHquinase_I"/>
    <property type="match status" value="1"/>
</dbReference>
<dbReference type="InterPro" id="IPR036291">
    <property type="entry name" value="NAD(P)-bd_dom_sf"/>
</dbReference>
<keyword evidence="3" id="KW-1185">Reference proteome</keyword>
<evidence type="ECO:0000313" key="2">
    <source>
        <dbReference type="EMBL" id="CAI2361873.1"/>
    </source>
</evidence>
<organism evidence="2 3">
    <name type="scientific">Euplotes crassus</name>
    <dbReference type="NCBI Taxonomy" id="5936"/>
    <lineage>
        <taxon>Eukaryota</taxon>
        <taxon>Sar</taxon>
        <taxon>Alveolata</taxon>
        <taxon>Ciliophora</taxon>
        <taxon>Intramacronucleata</taxon>
        <taxon>Spirotrichea</taxon>
        <taxon>Hypotrichia</taxon>
        <taxon>Euplotida</taxon>
        <taxon>Euplotidae</taxon>
        <taxon>Moneuplotes</taxon>
    </lineage>
</organism>
<dbReference type="Pfam" id="PF08501">
    <property type="entry name" value="Shikimate_dh_N"/>
    <property type="match status" value="1"/>
</dbReference>
<gene>
    <name evidence="2" type="ORF">ECRASSUSDP1_LOCUS3187</name>
</gene>
<protein>
    <recommendedName>
        <fullName evidence="1">Shikimate dehydrogenase substrate binding N-terminal domain-containing protein</fullName>
    </recommendedName>
</protein>
<dbReference type="PANTHER" id="PTHR21089">
    <property type="entry name" value="SHIKIMATE DEHYDROGENASE"/>
    <property type="match status" value="1"/>
</dbReference>
<sequence length="631" mass="72321">METIGNKNNEEYKETKTITEDECLLVLPESKEILESLETQYHAIEFRVDLFLDKLCRKWTQKDYIPNTLVRSYIGQDIPSSQVESEEILSENLEFYKDCISRAIGVMKTLVDTPIIYTVRTVQDGGKIDTHQGFQLYNELTKYGAEQMACDFIDIEFQFRENMQGITNILKSCTDSLVIMSKHYTSHNEKRKFEEHHVTGQVSQVVKYPKESITEYNQLAFSLKVYEKSFDIIKIVSSFSNLDDFNTVSCIFKDLKFSQPKIQINLGEKMKVTRVLNKYLLPVSCLEISKSSTAPGQMSLKEVIEARDSLCLNDSERYYYLFGSPVTYSPSPTFHNTVFSCLGIKAEYKIFNTDCTDSSVYMIEKECTMGCSITIPLKRTLFERYKEYASEDALYIQSINTIVKHDGHFKVYNTDWMAIYSLINQKLPNVTERTNKALIIGMGGTSLAAAYAVLKLGMTPILYSRKSNIDKNIQFMKELWKKNDTPQYCHELELFQKANDFSKFKSLIEFGDKEGLDLLAEGMIETSESGVDAIISCIPGVSGFTIPAEVEDILLRKDRNVIVYDSSYIPKETELLKQAKAKNCQIVTGLEMLISQAWLQAKLFTGKEKFDEKVIQAVEEEVYKYYDSLSV</sequence>
<dbReference type="InterPro" id="IPR022893">
    <property type="entry name" value="Shikimate_DH_fam"/>
</dbReference>
<dbReference type="SUPFAM" id="SSF53223">
    <property type="entry name" value="Aminoacid dehydrogenase-like, N-terminal domain"/>
    <property type="match status" value="1"/>
</dbReference>
<accession>A0AAD1X3M8</accession>
<name>A0AAD1X3M8_EUPCR</name>
<dbReference type="Gene3D" id="3.20.20.70">
    <property type="entry name" value="Aldolase class I"/>
    <property type="match status" value="1"/>
</dbReference>
<proteinExistence type="predicted"/>
<dbReference type="GO" id="GO:0009423">
    <property type="term" value="P:chorismate biosynthetic process"/>
    <property type="evidence" value="ECO:0007669"/>
    <property type="project" value="TreeGrafter"/>
</dbReference>
<dbReference type="Proteomes" id="UP001295684">
    <property type="component" value="Unassembled WGS sequence"/>
</dbReference>
<evidence type="ECO:0000259" key="1">
    <source>
        <dbReference type="Pfam" id="PF08501"/>
    </source>
</evidence>
<dbReference type="SUPFAM" id="SSF51569">
    <property type="entry name" value="Aldolase"/>
    <property type="match status" value="1"/>
</dbReference>
<dbReference type="InterPro" id="IPR013708">
    <property type="entry name" value="Shikimate_DH-bd_N"/>
</dbReference>
<dbReference type="PANTHER" id="PTHR21089:SF1">
    <property type="entry name" value="BIFUNCTIONAL 3-DEHYDROQUINATE DEHYDRATASE_SHIKIMATE DEHYDROGENASE, CHLOROPLASTIC"/>
    <property type="match status" value="1"/>
</dbReference>
<reference evidence="2" key="1">
    <citation type="submission" date="2023-07" db="EMBL/GenBank/DDBJ databases">
        <authorList>
            <consortium name="AG Swart"/>
            <person name="Singh M."/>
            <person name="Singh A."/>
            <person name="Seah K."/>
            <person name="Emmerich C."/>
        </authorList>
    </citation>
    <scope>NUCLEOTIDE SEQUENCE</scope>
    <source>
        <strain evidence="2">DP1</strain>
    </source>
</reference>
<dbReference type="InterPro" id="IPR046346">
    <property type="entry name" value="Aminoacid_DH-like_N_sf"/>
</dbReference>
<dbReference type="AlphaFoldDB" id="A0AAD1X3M8"/>
<feature type="domain" description="Shikimate dehydrogenase substrate binding N-terminal" evidence="1">
    <location>
        <begin position="321"/>
        <end position="402"/>
    </location>
</feature>
<dbReference type="InterPro" id="IPR013785">
    <property type="entry name" value="Aldolase_TIM"/>
</dbReference>
<dbReference type="CDD" id="cd01065">
    <property type="entry name" value="NAD_bind_Shikimate_DH"/>
    <property type="match status" value="1"/>
</dbReference>
<evidence type="ECO:0000313" key="3">
    <source>
        <dbReference type="Proteomes" id="UP001295684"/>
    </source>
</evidence>
<dbReference type="EMBL" id="CAMPGE010003049">
    <property type="protein sequence ID" value="CAI2361873.1"/>
    <property type="molecule type" value="Genomic_DNA"/>
</dbReference>
<dbReference type="GO" id="GO:0004764">
    <property type="term" value="F:shikimate 3-dehydrogenase (NADP+) activity"/>
    <property type="evidence" value="ECO:0007669"/>
    <property type="project" value="InterPro"/>
</dbReference>
<comment type="caution">
    <text evidence="2">The sequence shown here is derived from an EMBL/GenBank/DDBJ whole genome shotgun (WGS) entry which is preliminary data.</text>
</comment>